<comment type="caution">
    <text evidence="8">The sequence shown here is derived from an EMBL/GenBank/DDBJ whole genome shotgun (WGS) entry which is preliminary data.</text>
</comment>
<name>A0A3S0RMS1_9BACT</name>
<keyword evidence="1 6" id="KW-0963">Cytoplasm</keyword>
<evidence type="ECO:0000256" key="3">
    <source>
        <dbReference type="ARBA" id="ARBA00022741"/>
    </source>
</evidence>
<dbReference type="Proteomes" id="UP000278983">
    <property type="component" value="Unassembled WGS sequence"/>
</dbReference>
<keyword evidence="3 6" id="KW-0547">Nucleotide-binding</keyword>
<accession>A0A3S0RMS1</accession>
<evidence type="ECO:0000256" key="4">
    <source>
        <dbReference type="ARBA" id="ARBA00022777"/>
    </source>
</evidence>
<evidence type="ECO:0000256" key="5">
    <source>
        <dbReference type="ARBA" id="ARBA00022840"/>
    </source>
</evidence>
<evidence type="ECO:0000256" key="1">
    <source>
        <dbReference type="ARBA" id="ARBA00022490"/>
    </source>
</evidence>
<evidence type="ECO:0000256" key="2">
    <source>
        <dbReference type="ARBA" id="ARBA00022679"/>
    </source>
</evidence>
<dbReference type="OrthoDB" id="9771859at2"/>
<dbReference type="Gene3D" id="3.30.420.40">
    <property type="match status" value="2"/>
</dbReference>
<evidence type="ECO:0000313" key="8">
    <source>
        <dbReference type="EMBL" id="RUL58573.1"/>
    </source>
</evidence>
<dbReference type="PANTHER" id="PTHR21060:SF3">
    <property type="entry name" value="BUTYRATE KINASE 2-RELATED"/>
    <property type="match status" value="1"/>
</dbReference>
<dbReference type="PRINTS" id="PR00471">
    <property type="entry name" value="ACETATEKNASE"/>
</dbReference>
<dbReference type="RefSeq" id="WP_126677671.1">
    <property type="nucleotide sequence ID" value="NZ_CAUTUZ010000011.1"/>
</dbReference>
<sequence length="353" mass="39139">MKILAVNPGMISTKIGVFEDEKMVMKACINHPYDELCKYPNIMDEFDYRKDALIAELKSQGHDLQFDVIVGRGGLVKPIESGVYELNDKVIADTQNPRLHHACNLGSLIALAMAKEIPGCRAFTVDPGVVDELDDIARITGIPETPHRTIWHALNQREIAKRYCREHGLKYEEQDLIVCHLGSGISFAMHHHGRATECCDALSGDGPFTPSRAGAISPVDIIRLCFSGKYNEEEMLRKINGHSGLTAHLGTNDVREVEKRIAEGDEHAKLVLDAMIYSISRHLSSLAPSTYGHVDAVILTGAIAHSKYVSEGIKKRMEYLAPVFIYPGEDELAALANNAYRAMIGQEEIKVYE</sequence>
<dbReference type="NCBIfam" id="TIGR02707">
    <property type="entry name" value="butyr_kinase"/>
    <property type="match status" value="1"/>
</dbReference>
<gene>
    <name evidence="6 8" type="primary">buk</name>
    <name evidence="8" type="ORF">EHV08_01515</name>
</gene>
<keyword evidence="9" id="KW-1185">Reference proteome</keyword>
<dbReference type="NCBIfam" id="NF002834">
    <property type="entry name" value="PRK03011.1-5"/>
    <property type="match status" value="1"/>
</dbReference>
<dbReference type="PANTHER" id="PTHR21060">
    <property type="entry name" value="ACETATE KINASE"/>
    <property type="match status" value="1"/>
</dbReference>
<reference evidence="8 9" key="1">
    <citation type="submission" date="2018-12" db="EMBL/GenBank/DDBJ databases">
        <title>Genome sequencing of Prevotella sp. KCOM 3155 (= JS262).</title>
        <authorList>
            <person name="Kook J.-K."/>
            <person name="Park S.-N."/>
            <person name="Lim Y.K."/>
        </authorList>
    </citation>
    <scope>NUCLEOTIDE SEQUENCE [LARGE SCALE GENOMIC DNA]</scope>
    <source>
        <strain evidence="8 9">KCOM 3155</strain>
    </source>
</reference>
<protein>
    <recommendedName>
        <fullName evidence="6">Probable butyrate kinase</fullName>
        <shortName evidence="6">BK</shortName>
        <ecNumber evidence="6">2.7.2.7</ecNumber>
    </recommendedName>
    <alternativeName>
        <fullName evidence="6">Branched-chain carboxylic acid kinase</fullName>
    </alternativeName>
</protein>
<comment type="catalytic activity">
    <reaction evidence="6">
        <text>butanoate + ATP = butanoyl phosphate + ADP</text>
        <dbReference type="Rhea" id="RHEA:13585"/>
        <dbReference type="ChEBI" id="CHEBI:17968"/>
        <dbReference type="ChEBI" id="CHEBI:30616"/>
        <dbReference type="ChEBI" id="CHEBI:58079"/>
        <dbReference type="ChEBI" id="CHEBI:456216"/>
        <dbReference type="EC" id="2.7.2.7"/>
    </reaction>
</comment>
<dbReference type="AlphaFoldDB" id="A0A3S0RMS1"/>
<dbReference type="SUPFAM" id="SSF53067">
    <property type="entry name" value="Actin-like ATPase domain"/>
    <property type="match status" value="2"/>
</dbReference>
<dbReference type="EC" id="2.7.2.7" evidence="6"/>
<proteinExistence type="inferred from homology"/>
<keyword evidence="4 6" id="KW-0418">Kinase</keyword>
<evidence type="ECO:0000256" key="6">
    <source>
        <dbReference type="HAMAP-Rule" id="MF_00542"/>
    </source>
</evidence>
<dbReference type="Pfam" id="PF00871">
    <property type="entry name" value="Acetate_kinase"/>
    <property type="match status" value="1"/>
</dbReference>
<dbReference type="InterPro" id="IPR043129">
    <property type="entry name" value="ATPase_NBD"/>
</dbReference>
<dbReference type="EMBL" id="RYYU01000001">
    <property type="protein sequence ID" value="RUL58573.1"/>
    <property type="molecule type" value="Genomic_DNA"/>
</dbReference>
<dbReference type="InterPro" id="IPR000890">
    <property type="entry name" value="Aliphatic_acid_kin_short-chain"/>
</dbReference>
<evidence type="ECO:0000313" key="9">
    <source>
        <dbReference type="Proteomes" id="UP000278983"/>
    </source>
</evidence>
<dbReference type="GO" id="GO:0005524">
    <property type="term" value="F:ATP binding"/>
    <property type="evidence" value="ECO:0007669"/>
    <property type="project" value="UniProtKB-KW"/>
</dbReference>
<keyword evidence="2 6" id="KW-0808">Transferase</keyword>
<comment type="similarity">
    <text evidence="6 7">Belongs to the acetokinase family.</text>
</comment>
<dbReference type="GO" id="GO:0008776">
    <property type="term" value="F:acetate kinase activity"/>
    <property type="evidence" value="ECO:0007669"/>
    <property type="project" value="TreeGrafter"/>
</dbReference>
<dbReference type="GO" id="GO:0005737">
    <property type="term" value="C:cytoplasm"/>
    <property type="evidence" value="ECO:0007669"/>
    <property type="project" value="UniProtKB-SubCell"/>
</dbReference>
<dbReference type="HAMAP" id="MF_00542">
    <property type="entry name" value="Butyrate_kinase"/>
    <property type="match status" value="1"/>
</dbReference>
<comment type="subcellular location">
    <subcellularLocation>
        <location evidence="6">Cytoplasm</location>
    </subcellularLocation>
</comment>
<dbReference type="CDD" id="cd24011">
    <property type="entry name" value="ASKHA_NBD_BK"/>
    <property type="match status" value="1"/>
</dbReference>
<keyword evidence="5 6" id="KW-0067">ATP-binding</keyword>
<organism evidence="8 9">
    <name type="scientific">Prevotella koreensis</name>
    <dbReference type="NCBI Taxonomy" id="2490854"/>
    <lineage>
        <taxon>Bacteria</taxon>
        <taxon>Pseudomonadati</taxon>
        <taxon>Bacteroidota</taxon>
        <taxon>Bacteroidia</taxon>
        <taxon>Bacteroidales</taxon>
        <taxon>Prevotellaceae</taxon>
        <taxon>Prevotella</taxon>
    </lineage>
</organism>
<dbReference type="InterPro" id="IPR011245">
    <property type="entry name" value="Butyrate_kin"/>
</dbReference>
<dbReference type="PIRSF" id="PIRSF036458">
    <property type="entry name" value="Butyrate_kin"/>
    <property type="match status" value="1"/>
</dbReference>
<dbReference type="GO" id="GO:0047761">
    <property type="term" value="F:butyrate kinase activity"/>
    <property type="evidence" value="ECO:0007669"/>
    <property type="project" value="UniProtKB-UniRule"/>
</dbReference>
<dbReference type="GO" id="GO:0006083">
    <property type="term" value="P:acetate metabolic process"/>
    <property type="evidence" value="ECO:0007669"/>
    <property type="project" value="TreeGrafter"/>
</dbReference>
<evidence type="ECO:0000256" key="7">
    <source>
        <dbReference type="RuleBase" id="RU003835"/>
    </source>
</evidence>